<dbReference type="Proteomes" id="UP000680206">
    <property type="component" value="Unassembled WGS sequence"/>
</dbReference>
<dbReference type="EMBL" id="JAGEPF010000013">
    <property type="protein sequence ID" value="MBO2460347.1"/>
    <property type="molecule type" value="Genomic_DNA"/>
</dbReference>
<protein>
    <submittedName>
        <fullName evidence="2">Uncharacterized protein</fullName>
    </submittedName>
</protein>
<sequence>MTHREEPQGHARGLLLVLAAELERLGLRARVVEEALRPITLRVWEPQWQSSSAKVVASRRVEGGLVFVLMSDGAMGLPSAVVPADVPAVAARKLADRLRARNEASQPPTPSEPPNS</sequence>
<evidence type="ECO:0000313" key="3">
    <source>
        <dbReference type="Proteomes" id="UP000680206"/>
    </source>
</evidence>
<gene>
    <name evidence="2" type="ORF">J4709_22460</name>
</gene>
<reference evidence="2 3" key="1">
    <citation type="submission" date="2021-03" db="EMBL/GenBank/DDBJ databases">
        <title>Actinomadura violae sp. nov., isolated from lichen in Thailand.</title>
        <authorList>
            <person name="Kanchanasin P."/>
            <person name="Saeng-In P."/>
            <person name="Phongsopitanun W."/>
            <person name="Yuki M."/>
            <person name="Kudo T."/>
            <person name="Ohkuma M."/>
            <person name="Tanasupawat S."/>
        </authorList>
    </citation>
    <scope>NUCLEOTIDE SEQUENCE [LARGE SCALE GENOMIC DNA]</scope>
    <source>
        <strain evidence="2 3">LCR2-06</strain>
    </source>
</reference>
<accession>A0ABS3RUD9</accession>
<comment type="caution">
    <text evidence="2">The sequence shown here is derived from an EMBL/GenBank/DDBJ whole genome shotgun (WGS) entry which is preliminary data.</text>
</comment>
<feature type="compositionally biased region" description="Pro residues" evidence="1">
    <location>
        <begin position="107"/>
        <end position="116"/>
    </location>
</feature>
<organism evidence="2 3">
    <name type="scientific">Actinomadura violacea</name>
    <dbReference type="NCBI Taxonomy" id="2819934"/>
    <lineage>
        <taxon>Bacteria</taxon>
        <taxon>Bacillati</taxon>
        <taxon>Actinomycetota</taxon>
        <taxon>Actinomycetes</taxon>
        <taxon>Streptosporangiales</taxon>
        <taxon>Thermomonosporaceae</taxon>
        <taxon>Actinomadura</taxon>
    </lineage>
</organism>
<evidence type="ECO:0000313" key="2">
    <source>
        <dbReference type="EMBL" id="MBO2460347.1"/>
    </source>
</evidence>
<name>A0ABS3RUD9_9ACTN</name>
<keyword evidence="3" id="KW-1185">Reference proteome</keyword>
<evidence type="ECO:0000256" key="1">
    <source>
        <dbReference type="SAM" id="MobiDB-lite"/>
    </source>
</evidence>
<dbReference type="RefSeq" id="WP_208243739.1">
    <property type="nucleotide sequence ID" value="NZ_JAGEPF010000013.1"/>
</dbReference>
<proteinExistence type="predicted"/>
<feature type="region of interest" description="Disordered" evidence="1">
    <location>
        <begin position="97"/>
        <end position="116"/>
    </location>
</feature>